<dbReference type="PANTHER" id="PTHR11349">
    <property type="entry name" value="NUCLEOSIDE DIPHOSPHATE KINASE"/>
    <property type="match status" value="1"/>
</dbReference>
<dbReference type="PROSITE" id="PS51374">
    <property type="entry name" value="NDPK_LIKE"/>
    <property type="match status" value="1"/>
</dbReference>
<dbReference type="PATRIC" id="fig|1423779.3.peg.939"/>
<evidence type="ECO:0000256" key="4">
    <source>
        <dbReference type="ARBA" id="ARBA00017632"/>
    </source>
</evidence>
<comment type="caution">
    <text evidence="12">Lacks conserved residue(s) required for the propagation of feature annotation.</text>
</comment>
<evidence type="ECO:0000256" key="3">
    <source>
        <dbReference type="ARBA" id="ARBA00012966"/>
    </source>
</evidence>
<keyword evidence="10" id="KW-0460">Magnesium</keyword>
<dbReference type="InterPro" id="IPR036850">
    <property type="entry name" value="NDK-like_dom_sf"/>
</dbReference>
<gene>
    <name evidence="15" type="ORF">FC49_GL000920</name>
</gene>
<evidence type="ECO:0000256" key="11">
    <source>
        <dbReference type="ARBA" id="ARBA00023080"/>
    </source>
</evidence>
<keyword evidence="11" id="KW-0546">Nucleotide metabolism</keyword>
<comment type="cofactor">
    <cofactor evidence="1">
        <name>Mg(2+)</name>
        <dbReference type="ChEBI" id="CHEBI:18420"/>
    </cofactor>
</comment>
<evidence type="ECO:0000259" key="14">
    <source>
        <dbReference type="SMART" id="SM00562"/>
    </source>
</evidence>
<evidence type="ECO:0000256" key="2">
    <source>
        <dbReference type="ARBA" id="ARBA00008142"/>
    </source>
</evidence>
<dbReference type="InterPro" id="IPR034907">
    <property type="entry name" value="NDK-like_dom"/>
</dbReference>
<comment type="caution">
    <text evidence="15">The sequence shown here is derived from an EMBL/GenBank/DDBJ whole genome shotgun (WGS) entry which is preliminary data.</text>
</comment>
<comment type="similarity">
    <text evidence="2 12 13">Belongs to the NDK family.</text>
</comment>
<feature type="domain" description="Nucleoside diphosphate kinase-like" evidence="14">
    <location>
        <begin position="12"/>
        <end position="153"/>
    </location>
</feature>
<dbReference type="CDD" id="cd04413">
    <property type="entry name" value="NDPk_I"/>
    <property type="match status" value="1"/>
</dbReference>
<dbReference type="GO" id="GO:0006228">
    <property type="term" value="P:UTP biosynthetic process"/>
    <property type="evidence" value="ECO:0007669"/>
    <property type="project" value="InterPro"/>
</dbReference>
<dbReference type="EMBL" id="AZGE01000021">
    <property type="protein sequence ID" value="KRM14756.1"/>
    <property type="molecule type" value="Genomic_DNA"/>
</dbReference>
<reference evidence="15 16" key="1">
    <citation type="journal article" date="2015" name="Genome Announc.">
        <title>Expanding the biotechnology potential of lactobacilli through comparative genomics of 213 strains and associated genera.</title>
        <authorList>
            <person name="Sun Z."/>
            <person name="Harris H.M."/>
            <person name="McCann A."/>
            <person name="Guo C."/>
            <person name="Argimon S."/>
            <person name="Zhang W."/>
            <person name="Yang X."/>
            <person name="Jeffery I.B."/>
            <person name="Cooney J.C."/>
            <person name="Kagawa T.F."/>
            <person name="Liu W."/>
            <person name="Song Y."/>
            <person name="Salvetti E."/>
            <person name="Wrobel A."/>
            <person name="Rasinkangas P."/>
            <person name="Parkhill J."/>
            <person name="Rea M.C."/>
            <person name="O'Sullivan O."/>
            <person name="Ritari J."/>
            <person name="Douillard F.P."/>
            <person name="Paul Ross R."/>
            <person name="Yang R."/>
            <person name="Briner A.E."/>
            <person name="Felis G.E."/>
            <person name="de Vos W.M."/>
            <person name="Barrangou R."/>
            <person name="Klaenhammer T.R."/>
            <person name="Caufield P.W."/>
            <person name="Cui Y."/>
            <person name="Zhang H."/>
            <person name="O'Toole P.W."/>
        </authorList>
    </citation>
    <scope>NUCLEOTIDE SEQUENCE [LARGE SCALE GENOMIC DNA]</scope>
    <source>
        <strain evidence="15 16">DSM 4864</strain>
    </source>
</reference>
<dbReference type="EC" id="2.7.4.6" evidence="3"/>
<sequence>MIYKEMFPMVKDEYTLVLVKPDGVKTRHIGDIITRIERKGYTIEALKMIIPTEEKLRQHYADKVDKPFFPELLEYMTEGPIVGIVVSGTNVVQAIHNMAGATNPGEAEWGTIRGDYGREWPDGNLRNIIHTSDTVESANHEIGIWFPEFDIEQARKAHLND</sequence>
<organism evidence="15 16">
    <name type="scientific">Limosilactobacillus oris DSM 4864</name>
    <dbReference type="NCBI Taxonomy" id="1423779"/>
    <lineage>
        <taxon>Bacteria</taxon>
        <taxon>Bacillati</taxon>
        <taxon>Bacillota</taxon>
        <taxon>Bacilli</taxon>
        <taxon>Lactobacillales</taxon>
        <taxon>Lactobacillaceae</taxon>
        <taxon>Limosilactobacillus</taxon>
    </lineage>
</organism>
<keyword evidence="6" id="KW-0479">Metal-binding</keyword>
<dbReference type="Gene3D" id="3.30.70.141">
    <property type="entry name" value="Nucleoside diphosphate kinase-like domain"/>
    <property type="match status" value="1"/>
</dbReference>
<evidence type="ECO:0000256" key="7">
    <source>
        <dbReference type="ARBA" id="ARBA00022741"/>
    </source>
</evidence>
<evidence type="ECO:0000256" key="6">
    <source>
        <dbReference type="ARBA" id="ARBA00022723"/>
    </source>
</evidence>
<dbReference type="NCBIfam" id="NF001908">
    <property type="entry name" value="PRK00668.1"/>
    <property type="match status" value="1"/>
</dbReference>
<evidence type="ECO:0000256" key="12">
    <source>
        <dbReference type="PROSITE-ProRule" id="PRU00706"/>
    </source>
</evidence>
<dbReference type="SUPFAM" id="SSF54919">
    <property type="entry name" value="Nucleoside diphosphate kinase, NDK"/>
    <property type="match status" value="1"/>
</dbReference>
<dbReference type="Proteomes" id="UP000050973">
    <property type="component" value="Unassembled WGS sequence"/>
</dbReference>
<dbReference type="PRINTS" id="PR01243">
    <property type="entry name" value="NUCDPKINASE"/>
</dbReference>
<keyword evidence="7" id="KW-0547">Nucleotide-binding</keyword>
<dbReference type="GO" id="GO:0046872">
    <property type="term" value="F:metal ion binding"/>
    <property type="evidence" value="ECO:0007669"/>
    <property type="project" value="UniProtKB-KW"/>
</dbReference>
<evidence type="ECO:0000256" key="13">
    <source>
        <dbReference type="RuleBase" id="RU004011"/>
    </source>
</evidence>
<evidence type="ECO:0000313" key="16">
    <source>
        <dbReference type="Proteomes" id="UP000050973"/>
    </source>
</evidence>
<keyword evidence="9" id="KW-0067">ATP-binding</keyword>
<keyword evidence="8 15" id="KW-0418">Kinase</keyword>
<dbReference type="Pfam" id="PF00334">
    <property type="entry name" value="NDK"/>
    <property type="match status" value="1"/>
</dbReference>
<evidence type="ECO:0000256" key="1">
    <source>
        <dbReference type="ARBA" id="ARBA00001946"/>
    </source>
</evidence>
<keyword evidence="5" id="KW-0808">Transferase</keyword>
<name>A0A0R1WEV5_9LACO</name>
<evidence type="ECO:0000256" key="10">
    <source>
        <dbReference type="ARBA" id="ARBA00022842"/>
    </source>
</evidence>
<evidence type="ECO:0000256" key="5">
    <source>
        <dbReference type="ARBA" id="ARBA00022679"/>
    </source>
</evidence>
<dbReference type="GO" id="GO:0004550">
    <property type="term" value="F:nucleoside diphosphate kinase activity"/>
    <property type="evidence" value="ECO:0007669"/>
    <property type="project" value="UniProtKB-EC"/>
</dbReference>
<evidence type="ECO:0000256" key="9">
    <source>
        <dbReference type="ARBA" id="ARBA00022840"/>
    </source>
</evidence>
<dbReference type="InterPro" id="IPR001564">
    <property type="entry name" value="Nucleoside_diP_kinase"/>
</dbReference>
<proteinExistence type="inferred from homology"/>
<dbReference type="GO" id="GO:0006241">
    <property type="term" value="P:CTP biosynthetic process"/>
    <property type="evidence" value="ECO:0007669"/>
    <property type="project" value="InterPro"/>
</dbReference>
<dbReference type="AlphaFoldDB" id="A0A0R1WEV5"/>
<accession>A0A0R1WEV5</accession>
<dbReference type="GO" id="GO:0005524">
    <property type="term" value="F:ATP binding"/>
    <property type="evidence" value="ECO:0007669"/>
    <property type="project" value="UniProtKB-KW"/>
</dbReference>
<dbReference type="SMART" id="SM00562">
    <property type="entry name" value="NDK"/>
    <property type="match status" value="1"/>
</dbReference>
<dbReference type="FunFam" id="3.30.70.141:FF:000003">
    <property type="entry name" value="Nucleoside diphosphate kinase"/>
    <property type="match status" value="1"/>
</dbReference>
<protein>
    <recommendedName>
        <fullName evidence="4">Nucleoside diphosphate kinase</fullName>
        <ecNumber evidence="3">2.7.4.6</ecNumber>
    </recommendedName>
</protein>
<evidence type="ECO:0000313" key="15">
    <source>
        <dbReference type="EMBL" id="KRM14756.1"/>
    </source>
</evidence>
<dbReference type="GO" id="GO:0006183">
    <property type="term" value="P:GTP biosynthetic process"/>
    <property type="evidence" value="ECO:0007669"/>
    <property type="project" value="InterPro"/>
</dbReference>
<evidence type="ECO:0000256" key="8">
    <source>
        <dbReference type="ARBA" id="ARBA00022777"/>
    </source>
</evidence>